<evidence type="ECO:0000256" key="2">
    <source>
        <dbReference type="ARBA" id="ARBA00022801"/>
    </source>
</evidence>
<comment type="caution">
    <text evidence="4">The sequence shown here is derived from an EMBL/GenBank/DDBJ whole genome shotgun (WGS) entry which is preliminary data.</text>
</comment>
<keyword evidence="2 4" id="KW-0378">Hydrolase</keyword>
<evidence type="ECO:0000256" key="1">
    <source>
        <dbReference type="ARBA" id="ARBA00008645"/>
    </source>
</evidence>
<dbReference type="InterPro" id="IPR050266">
    <property type="entry name" value="AB_hydrolase_sf"/>
</dbReference>
<evidence type="ECO:0000313" key="5">
    <source>
        <dbReference type="Proteomes" id="UP001597380"/>
    </source>
</evidence>
<dbReference type="PANTHER" id="PTHR43798">
    <property type="entry name" value="MONOACYLGLYCEROL LIPASE"/>
    <property type="match status" value="1"/>
</dbReference>
<evidence type="ECO:0000259" key="3">
    <source>
        <dbReference type="Pfam" id="PF00561"/>
    </source>
</evidence>
<dbReference type="GO" id="GO:0016787">
    <property type="term" value="F:hydrolase activity"/>
    <property type="evidence" value="ECO:0007669"/>
    <property type="project" value="UniProtKB-KW"/>
</dbReference>
<dbReference type="Proteomes" id="UP001597380">
    <property type="component" value="Unassembled WGS sequence"/>
</dbReference>
<dbReference type="Gene3D" id="3.40.50.1820">
    <property type="entry name" value="alpha/beta hydrolase"/>
    <property type="match status" value="1"/>
</dbReference>
<protein>
    <submittedName>
        <fullName evidence="4">Alpha/beta fold hydrolase</fullName>
    </submittedName>
</protein>
<dbReference type="InterPro" id="IPR000073">
    <property type="entry name" value="AB_hydrolase_1"/>
</dbReference>
<dbReference type="SUPFAM" id="SSF53474">
    <property type="entry name" value="alpha/beta-Hydrolases"/>
    <property type="match status" value="1"/>
</dbReference>
<proteinExistence type="inferred from homology"/>
<dbReference type="Pfam" id="PF00561">
    <property type="entry name" value="Abhydrolase_1"/>
    <property type="match status" value="1"/>
</dbReference>
<name>A0ABW4XT94_9GAMM</name>
<dbReference type="RefSeq" id="WP_345342381.1">
    <property type="nucleotide sequence ID" value="NZ_BAABLI010000034.1"/>
</dbReference>
<organism evidence="4 5">
    <name type="scientific">Corallincola platygyrae</name>
    <dbReference type="NCBI Taxonomy" id="1193278"/>
    <lineage>
        <taxon>Bacteria</taxon>
        <taxon>Pseudomonadati</taxon>
        <taxon>Pseudomonadota</taxon>
        <taxon>Gammaproteobacteria</taxon>
        <taxon>Alteromonadales</taxon>
        <taxon>Psychromonadaceae</taxon>
        <taxon>Corallincola</taxon>
    </lineage>
</organism>
<keyword evidence="5" id="KW-1185">Reference proteome</keyword>
<dbReference type="InterPro" id="IPR029058">
    <property type="entry name" value="AB_hydrolase_fold"/>
</dbReference>
<dbReference type="PANTHER" id="PTHR43798:SF14">
    <property type="entry name" value="SERINE HYDROLASE-LIKE PROTEIN DDB_G0286239"/>
    <property type="match status" value="1"/>
</dbReference>
<reference evidence="5" key="1">
    <citation type="journal article" date="2019" name="Int. J. Syst. Evol. Microbiol.">
        <title>The Global Catalogue of Microorganisms (GCM) 10K type strain sequencing project: providing services to taxonomists for standard genome sequencing and annotation.</title>
        <authorList>
            <consortium name="The Broad Institute Genomics Platform"/>
            <consortium name="The Broad Institute Genome Sequencing Center for Infectious Disease"/>
            <person name="Wu L."/>
            <person name="Ma J."/>
        </authorList>
    </citation>
    <scope>NUCLEOTIDE SEQUENCE [LARGE SCALE GENOMIC DNA]</scope>
    <source>
        <strain evidence="5">CGMCC 1.10992</strain>
    </source>
</reference>
<comment type="similarity">
    <text evidence="1">Belongs to the AB hydrolase superfamily.</text>
</comment>
<sequence>MMHEHLLDVEGRSIAALSTHKALPSQPILCFHGWLDNAASFIPLMQAAPELPWLAIDWPGHGHSYHKQEQYHFVDYVDEVYALYQLFGNQPLNLVGHSLGGLAAAMFAGSFPDKVKHLVSIEAVGPMAWAPETAPEILRKAILSRRRQPRAVSSYQTEQEAIEARVAAQPCLPEAAAKLLVTRNLEQKDSGWHWRSDPKLRTLSPLRVTPAQAEAWVRAVSAPTLVVEGVSGYEMVKQAISERRSWFQTLTLERIGGGHHPHMESADRLATLVRAFLNPDPDTNNCGLEQIL</sequence>
<accession>A0ABW4XT94</accession>
<evidence type="ECO:0000313" key="4">
    <source>
        <dbReference type="EMBL" id="MFD2098069.1"/>
    </source>
</evidence>
<gene>
    <name evidence="4" type="ORF">ACFSJ3_18995</name>
</gene>
<dbReference type="EMBL" id="JBHUHT010000031">
    <property type="protein sequence ID" value="MFD2098069.1"/>
    <property type="molecule type" value="Genomic_DNA"/>
</dbReference>
<feature type="domain" description="AB hydrolase-1" evidence="3">
    <location>
        <begin position="27"/>
        <end position="133"/>
    </location>
</feature>